<evidence type="ECO:0000259" key="4">
    <source>
        <dbReference type="Pfam" id="PF05118"/>
    </source>
</evidence>
<dbReference type="InterPro" id="IPR027443">
    <property type="entry name" value="IPNS-like_sf"/>
</dbReference>
<dbReference type="GO" id="GO:0051213">
    <property type="term" value="F:dioxygenase activity"/>
    <property type="evidence" value="ECO:0007669"/>
    <property type="project" value="UniProtKB-KW"/>
</dbReference>
<proteinExistence type="inferred from homology"/>
<protein>
    <submittedName>
        <fullName evidence="5">Aspartyl asparaginyl beta-hydroxylase family protein</fullName>
    </submittedName>
</protein>
<gene>
    <name evidence="5" type="primary">Contig17027.g18134</name>
    <name evidence="5" type="ORF">STYLEM_581</name>
</gene>
<feature type="domain" description="Aspartyl/asparaginy/proline hydroxylase" evidence="4">
    <location>
        <begin position="143"/>
        <end position="266"/>
    </location>
</feature>
<evidence type="ECO:0000313" key="5">
    <source>
        <dbReference type="EMBL" id="CDW71634.1"/>
    </source>
</evidence>
<dbReference type="PANTHER" id="PTHR46332">
    <property type="entry name" value="ASPARTATE BETA-HYDROXYLASE DOMAIN-CONTAINING PROTEIN 2"/>
    <property type="match status" value="1"/>
</dbReference>
<dbReference type="AlphaFoldDB" id="A0A077ZQA1"/>
<dbReference type="InParanoid" id="A0A077ZQA1"/>
<keyword evidence="3" id="KW-0560">Oxidoreductase</keyword>
<dbReference type="Gene3D" id="2.60.120.330">
    <property type="entry name" value="B-lactam Antibiotic, Isopenicillin N Synthase, Chain"/>
    <property type="match status" value="1"/>
</dbReference>
<comment type="similarity">
    <text evidence="1">Belongs to the aspartyl/asparaginyl beta-hydroxylase family.</text>
</comment>
<dbReference type="InterPro" id="IPR007803">
    <property type="entry name" value="Asp/Arg/Pro-Hydrxlase"/>
</dbReference>
<dbReference type="GO" id="GO:0016020">
    <property type="term" value="C:membrane"/>
    <property type="evidence" value="ECO:0007669"/>
    <property type="project" value="TreeGrafter"/>
</dbReference>
<reference evidence="5 6" key="1">
    <citation type="submission" date="2014-06" db="EMBL/GenBank/DDBJ databases">
        <authorList>
            <person name="Swart Estienne"/>
        </authorList>
    </citation>
    <scope>NUCLEOTIDE SEQUENCE [LARGE SCALE GENOMIC DNA]</scope>
    <source>
        <strain evidence="5 6">130c</strain>
    </source>
</reference>
<evidence type="ECO:0000256" key="1">
    <source>
        <dbReference type="ARBA" id="ARBA00007730"/>
    </source>
</evidence>
<evidence type="ECO:0000256" key="2">
    <source>
        <dbReference type="ARBA" id="ARBA00022964"/>
    </source>
</evidence>
<evidence type="ECO:0000256" key="3">
    <source>
        <dbReference type="ARBA" id="ARBA00023002"/>
    </source>
</evidence>
<keyword evidence="2" id="KW-0223">Dioxygenase</keyword>
<evidence type="ECO:0000313" key="6">
    <source>
        <dbReference type="Proteomes" id="UP000039865"/>
    </source>
</evidence>
<dbReference type="Proteomes" id="UP000039865">
    <property type="component" value="Unassembled WGS sequence"/>
</dbReference>
<dbReference type="SUPFAM" id="SSF51197">
    <property type="entry name" value="Clavaminate synthase-like"/>
    <property type="match status" value="1"/>
</dbReference>
<dbReference type="PANTHER" id="PTHR46332:SF5">
    <property type="entry name" value="ASPARTATE BETA-HYDROXYLASE DOMAIN CONTAINING 2"/>
    <property type="match status" value="1"/>
</dbReference>
<organism evidence="5 6">
    <name type="scientific">Stylonychia lemnae</name>
    <name type="common">Ciliate</name>
    <dbReference type="NCBI Taxonomy" id="5949"/>
    <lineage>
        <taxon>Eukaryota</taxon>
        <taxon>Sar</taxon>
        <taxon>Alveolata</taxon>
        <taxon>Ciliophora</taxon>
        <taxon>Intramacronucleata</taxon>
        <taxon>Spirotrichea</taxon>
        <taxon>Stichotrichia</taxon>
        <taxon>Sporadotrichida</taxon>
        <taxon>Oxytrichidae</taxon>
        <taxon>Stylonychinae</taxon>
        <taxon>Stylonychia</taxon>
    </lineage>
</organism>
<dbReference type="EMBL" id="CCKQ01000554">
    <property type="protein sequence ID" value="CDW71634.1"/>
    <property type="molecule type" value="Genomic_DNA"/>
</dbReference>
<sequence length="352" mass="41864">MLIRQSVQQFRKINDFDHFERVINYHQLNDTGRQFVEKFILEKIGDLDNKNARVAREWLRWQIDDDYIFYAQDDQVNCAVMTPVLRAKKFWDKKEFDWVDEFVSYQDVFIKEMESLYNQQKFSKNGLYVEFLPNGTQVERNIGIEYQGAWNVFQFLTRGYQDDTAQLLVPETVKILRSKVKRFREHATYSYTTPNSHIEAHNGEDNKRLRVILPLIGTEGSRMRVSDEWVYHQAGNLFIFDDSFEHEVWNEGNSTRLILIIDIWHPDLSDEEIQFYDVLEKESYKMGLIQRYYDKGIDLDEQERIISELATNMTEPTAEYEQNILTSDKTVYSDTANADSCKQNEIDKLQDL</sequence>
<name>A0A077ZQA1_STYLE</name>
<dbReference type="Pfam" id="PF05118">
    <property type="entry name" value="Asp_Arg_Hydrox"/>
    <property type="match status" value="1"/>
</dbReference>
<dbReference type="OrthoDB" id="438431at2759"/>
<keyword evidence="6" id="KW-1185">Reference proteome</keyword>
<accession>A0A077ZQA1</accession>
<dbReference type="InterPro" id="IPR051821">
    <property type="entry name" value="Asp/Asn_beta-hydroxylase"/>
</dbReference>